<keyword evidence="2 4" id="KW-0547">Nucleotide-binding</keyword>
<dbReference type="GO" id="GO:0016874">
    <property type="term" value="F:ligase activity"/>
    <property type="evidence" value="ECO:0007669"/>
    <property type="project" value="UniProtKB-KW"/>
</dbReference>
<keyword evidence="3 4" id="KW-0067">ATP-binding</keyword>
<dbReference type="PROSITE" id="PS50975">
    <property type="entry name" value="ATP_GRASP"/>
    <property type="match status" value="1"/>
</dbReference>
<dbReference type="Proteomes" id="UP000442707">
    <property type="component" value="Unassembled WGS sequence"/>
</dbReference>
<evidence type="ECO:0000313" key="6">
    <source>
        <dbReference type="EMBL" id="KAB1140008.1"/>
    </source>
</evidence>
<keyword evidence="7" id="KW-1185">Reference proteome</keyword>
<organism evidence="6 7">
    <name type="scientific">Streptomyces luteolifulvus</name>
    <dbReference type="NCBI Taxonomy" id="2615112"/>
    <lineage>
        <taxon>Bacteria</taxon>
        <taxon>Bacillati</taxon>
        <taxon>Actinomycetota</taxon>
        <taxon>Actinomycetes</taxon>
        <taxon>Kitasatosporales</taxon>
        <taxon>Streptomycetaceae</taxon>
        <taxon>Streptomyces</taxon>
    </lineage>
</organism>
<dbReference type="InterPro" id="IPR011761">
    <property type="entry name" value="ATP-grasp"/>
</dbReference>
<feature type="domain" description="ATP-grasp" evidence="5">
    <location>
        <begin position="121"/>
        <end position="311"/>
    </location>
</feature>
<proteinExistence type="predicted"/>
<keyword evidence="1" id="KW-0436">Ligase</keyword>
<comment type="caution">
    <text evidence="6">The sequence shown here is derived from an EMBL/GenBank/DDBJ whole genome shotgun (WGS) entry which is preliminary data.</text>
</comment>
<dbReference type="SUPFAM" id="SSF56059">
    <property type="entry name" value="Glutathione synthetase ATP-binding domain-like"/>
    <property type="match status" value="1"/>
</dbReference>
<dbReference type="PANTHER" id="PTHR43585">
    <property type="entry name" value="FUMIPYRROLE BIOSYNTHESIS PROTEIN C"/>
    <property type="match status" value="1"/>
</dbReference>
<accession>A0A6H9UP37</accession>
<sequence>MTKTTALFINNHPYANFDRGGTHILPSSEIGIHMVARQRVHGGVSGFADHPLDHVALCDADEEDRWREICEWTLRNHPISRVIAVHERAVLLAAEMRSKFGLAGMDLETATRFRDKVRMKETVRSAGAAAVPDFAALDSVEDLERVDWSTGRKVIKSRWGLAAKDLYIVESLEEARRIVGGLDLSGSHYEVEEFVRGQIYHCDSVVLDGRIVFRSVGKYLADPASYSPGSIFGTVLVGEGELHRRITALNAEVLAALGIQDGTTHLELFHTEADELVFCEVAGRPPGGTIPPVIQAQYGFNIVETQIRIDAGLDISLGSAPEPVDGGGTSGFIAFYPGSGDAQGIDADRLAALGVVEHITHSGAGNGRGGVRHSTDFLDSYVVRAPDDEALLHRIARVKDEYRR</sequence>
<dbReference type="GO" id="GO:0046872">
    <property type="term" value="F:metal ion binding"/>
    <property type="evidence" value="ECO:0007669"/>
    <property type="project" value="InterPro"/>
</dbReference>
<dbReference type="Gene3D" id="3.40.50.20">
    <property type="match status" value="1"/>
</dbReference>
<protein>
    <recommendedName>
        <fullName evidence="5">ATP-grasp domain-containing protein</fullName>
    </recommendedName>
</protein>
<dbReference type="InterPro" id="IPR052032">
    <property type="entry name" value="ATP-dep_AA_Ligase"/>
</dbReference>
<evidence type="ECO:0000259" key="5">
    <source>
        <dbReference type="PROSITE" id="PS50975"/>
    </source>
</evidence>
<evidence type="ECO:0000313" key="7">
    <source>
        <dbReference type="Proteomes" id="UP000442707"/>
    </source>
</evidence>
<evidence type="ECO:0000256" key="2">
    <source>
        <dbReference type="ARBA" id="ARBA00022741"/>
    </source>
</evidence>
<dbReference type="AlphaFoldDB" id="A0A6H9UP37"/>
<name>A0A6H9UP37_9ACTN</name>
<dbReference type="EMBL" id="VZRB01000048">
    <property type="protein sequence ID" value="KAB1140008.1"/>
    <property type="molecule type" value="Genomic_DNA"/>
</dbReference>
<dbReference type="PANTHER" id="PTHR43585:SF2">
    <property type="entry name" value="ATP-GRASP ENZYME FSQD"/>
    <property type="match status" value="1"/>
</dbReference>
<dbReference type="GO" id="GO:0005524">
    <property type="term" value="F:ATP binding"/>
    <property type="evidence" value="ECO:0007669"/>
    <property type="project" value="UniProtKB-UniRule"/>
</dbReference>
<gene>
    <name evidence="6" type="ORF">F7R91_37665</name>
</gene>
<reference evidence="6 7" key="1">
    <citation type="submission" date="2019-09" db="EMBL/GenBank/DDBJ databases">
        <title>Screening of Novel Bioactive Compounds from Soil-Associated.</title>
        <authorList>
            <person name="Zhao S."/>
        </authorList>
    </citation>
    <scope>NUCLEOTIDE SEQUENCE [LARGE SCALE GENOMIC DNA]</scope>
    <source>
        <strain evidence="6 7">HIT-DPA4</strain>
    </source>
</reference>
<evidence type="ECO:0000256" key="4">
    <source>
        <dbReference type="PROSITE-ProRule" id="PRU00409"/>
    </source>
</evidence>
<dbReference type="Gene3D" id="3.30.470.20">
    <property type="entry name" value="ATP-grasp fold, B domain"/>
    <property type="match status" value="1"/>
</dbReference>
<evidence type="ECO:0000256" key="3">
    <source>
        <dbReference type="ARBA" id="ARBA00022840"/>
    </source>
</evidence>
<evidence type="ECO:0000256" key="1">
    <source>
        <dbReference type="ARBA" id="ARBA00022598"/>
    </source>
</evidence>
<dbReference type="RefSeq" id="WP_150957781.1">
    <property type="nucleotide sequence ID" value="NZ_VZRB01000048.1"/>
</dbReference>